<organism evidence="1 2">
    <name type="scientific">Obba rivulosa</name>
    <dbReference type="NCBI Taxonomy" id="1052685"/>
    <lineage>
        <taxon>Eukaryota</taxon>
        <taxon>Fungi</taxon>
        <taxon>Dikarya</taxon>
        <taxon>Basidiomycota</taxon>
        <taxon>Agaricomycotina</taxon>
        <taxon>Agaricomycetes</taxon>
        <taxon>Polyporales</taxon>
        <taxon>Gelatoporiaceae</taxon>
        <taxon>Obba</taxon>
    </lineage>
</organism>
<dbReference type="OrthoDB" id="2418900at2759"/>
<reference evidence="1 2" key="1">
    <citation type="submission" date="2016-07" db="EMBL/GenBank/DDBJ databases">
        <title>Draft genome of the white-rot fungus Obba rivulosa 3A-2.</title>
        <authorList>
            <consortium name="DOE Joint Genome Institute"/>
            <person name="Miettinen O."/>
            <person name="Riley R."/>
            <person name="Acob R."/>
            <person name="Barry K."/>
            <person name="Cullen D."/>
            <person name="De Vries R."/>
            <person name="Hainaut M."/>
            <person name="Hatakka A."/>
            <person name="Henrissat B."/>
            <person name="Hilden K."/>
            <person name="Kuo R."/>
            <person name="Labutti K."/>
            <person name="Lipzen A."/>
            <person name="Makela M.R."/>
            <person name="Sandor L."/>
            <person name="Spatafora J.W."/>
            <person name="Grigoriev I.V."/>
            <person name="Hibbett D.S."/>
        </authorList>
    </citation>
    <scope>NUCLEOTIDE SEQUENCE [LARGE SCALE GENOMIC DNA]</scope>
    <source>
        <strain evidence="1 2">3A-2</strain>
    </source>
</reference>
<protein>
    <submittedName>
        <fullName evidence="1">Uncharacterized protein</fullName>
    </submittedName>
</protein>
<keyword evidence="2" id="KW-1185">Reference proteome</keyword>
<name>A0A8E2DEW5_9APHY</name>
<gene>
    <name evidence="1" type="ORF">OBBRIDRAFT_808451</name>
</gene>
<evidence type="ECO:0000313" key="2">
    <source>
        <dbReference type="Proteomes" id="UP000250043"/>
    </source>
</evidence>
<dbReference type="EMBL" id="KV722716">
    <property type="protein sequence ID" value="OCH84147.1"/>
    <property type="molecule type" value="Genomic_DNA"/>
</dbReference>
<proteinExistence type="predicted"/>
<sequence length="714" mass="81811">MTDPEDKQEYPQARFKLPCLAELHAGRIIGRGKTQFEEIRDQGTAPYGPFRDEEEWELAKWLVKNVGHTQTEEFLKLPIDQFLQAIDNLPKGTKWQFHPVTLVGDMKNQDGCAITETLELWYHDPVECMQELLNNPVFKDVTEYAPCKLFADKMGTEHVYTEMWTADWWGNLQQRLLPGTTIAPVILSSDKTKLSQFRGDKTVWPVYLTIGNIAKNVCRQVSSHTTVLLGYLPVGKFDGFSDKTKPLARYQLYHDCISVIMTSLKKAGKTGLPMTCPDGFIRHIWPIIAAYIADYPEQCLVACCSENHCSMCQVPPTERGTHQPFAKHDMEETLLLLRAQQSDLQDPYIKQRYTSLGLHRMFPPFLQDLPHADVFQWFTPDLLHQLHKGVFKDHLVKWCSAILGDDELDAPLDDFHEYKDVFIELGARAQPYFNIPKIHSIQHYPAMIELFGTADGFNTESPEHLHIDYAKDAYRVTSSNNYKIAARHRLLALRGVTASDVMAGQNTAWFLSTLKTFVHCHGAPPSFEPHEFDGFNLFSRITFRLPEIPATGLRHLHNVVRAAPPSKPEPAMRKLAQPAQLDFALIRTGEANPATKGTPLEGKWQYFKSLRVARVRVLFALPDFYPVRMPIQGPLAYVERFTPFQRIDKVFGFYQLSPSRRMHQPYGEIIALDRIVRNCQLIPKFGCKVNSRWTTENVADLNFMVTDDWQCDKK</sequence>
<dbReference type="AlphaFoldDB" id="A0A8E2DEW5"/>
<dbReference type="Proteomes" id="UP000250043">
    <property type="component" value="Unassembled WGS sequence"/>
</dbReference>
<dbReference type="InterPro" id="IPR041078">
    <property type="entry name" value="Plavaka"/>
</dbReference>
<accession>A0A8E2DEW5</accession>
<dbReference type="Pfam" id="PF18759">
    <property type="entry name" value="Plavaka"/>
    <property type="match status" value="1"/>
</dbReference>
<evidence type="ECO:0000313" key="1">
    <source>
        <dbReference type="EMBL" id="OCH84147.1"/>
    </source>
</evidence>